<evidence type="ECO:0000259" key="12">
    <source>
        <dbReference type="Pfam" id="PF01225"/>
    </source>
</evidence>
<evidence type="ECO:0000256" key="6">
    <source>
        <dbReference type="ARBA" id="ARBA00022960"/>
    </source>
</evidence>
<dbReference type="InterPro" id="IPR004101">
    <property type="entry name" value="Mur_ligase_C"/>
</dbReference>
<evidence type="ECO:0000256" key="2">
    <source>
        <dbReference type="ARBA" id="ARBA00022598"/>
    </source>
</evidence>
<dbReference type="Gene3D" id="3.90.190.20">
    <property type="entry name" value="Mur ligase, C-terminal domain"/>
    <property type="match status" value="1"/>
</dbReference>
<dbReference type="SUPFAM" id="SSF63418">
    <property type="entry name" value="MurE/MurF N-terminal domain"/>
    <property type="match status" value="1"/>
</dbReference>
<dbReference type="InterPro" id="IPR036565">
    <property type="entry name" value="Mur-like_cat_sf"/>
</dbReference>
<evidence type="ECO:0000259" key="14">
    <source>
        <dbReference type="Pfam" id="PF08245"/>
    </source>
</evidence>
<evidence type="ECO:0000256" key="9">
    <source>
        <dbReference type="ARBA" id="ARBA00023316"/>
    </source>
</evidence>
<name>A0ABX7Y942_9ACTN</name>
<keyword evidence="9 10" id="KW-0961">Cell wall biogenesis/degradation</keyword>
<dbReference type="InterPro" id="IPR005863">
    <property type="entry name" value="UDP-N-AcMur_synth"/>
</dbReference>
<comment type="pathway">
    <text evidence="10 11">Cell wall biogenesis; peptidoglycan biosynthesis.</text>
</comment>
<protein>
    <recommendedName>
        <fullName evidence="10 11">UDP-N-acetylmuramoyl-tripeptide--D-alanyl-D-alanine ligase</fullName>
        <ecNumber evidence="10 11">6.3.2.10</ecNumber>
    </recommendedName>
    <alternativeName>
        <fullName evidence="10">D-alanyl-D-alanine-adding enzyme</fullName>
    </alternativeName>
</protein>
<dbReference type="Pfam" id="PF01225">
    <property type="entry name" value="Mur_ligase"/>
    <property type="match status" value="1"/>
</dbReference>
<keyword evidence="2 10" id="KW-0436">Ligase</keyword>
<dbReference type="InterPro" id="IPR000713">
    <property type="entry name" value="Mur_ligase_N"/>
</dbReference>
<keyword evidence="8 10" id="KW-0131">Cell cycle</keyword>
<comment type="function">
    <text evidence="10 11">Involved in cell wall formation. Catalyzes the final step in the synthesis of UDP-N-acetylmuramoyl-pentapeptide, the precursor of murein.</text>
</comment>
<dbReference type="InterPro" id="IPR013221">
    <property type="entry name" value="Mur_ligase_cen"/>
</dbReference>
<dbReference type="SUPFAM" id="SSF53244">
    <property type="entry name" value="MurD-like peptide ligases, peptide-binding domain"/>
    <property type="match status" value="1"/>
</dbReference>
<feature type="domain" description="Mur ligase central" evidence="14">
    <location>
        <begin position="112"/>
        <end position="308"/>
    </location>
</feature>
<dbReference type="EMBL" id="CP072384">
    <property type="protein sequence ID" value="QUC09281.1"/>
    <property type="molecule type" value="Genomic_DNA"/>
</dbReference>
<comment type="catalytic activity">
    <reaction evidence="10 11">
        <text>D-alanyl-D-alanine + UDP-N-acetyl-alpha-D-muramoyl-L-alanyl-gamma-D-glutamyl-meso-2,6-diaminopimelate + ATP = UDP-N-acetyl-alpha-D-muramoyl-L-alanyl-gamma-D-glutamyl-meso-2,6-diaminopimeloyl-D-alanyl-D-alanine + ADP + phosphate + H(+)</text>
        <dbReference type="Rhea" id="RHEA:28374"/>
        <dbReference type="ChEBI" id="CHEBI:15378"/>
        <dbReference type="ChEBI" id="CHEBI:30616"/>
        <dbReference type="ChEBI" id="CHEBI:43474"/>
        <dbReference type="ChEBI" id="CHEBI:57822"/>
        <dbReference type="ChEBI" id="CHEBI:61386"/>
        <dbReference type="ChEBI" id="CHEBI:83905"/>
        <dbReference type="ChEBI" id="CHEBI:456216"/>
        <dbReference type="EC" id="6.3.2.10"/>
    </reaction>
</comment>
<dbReference type="InterPro" id="IPR035911">
    <property type="entry name" value="MurE/MurF_N"/>
</dbReference>
<evidence type="ECO:0000256" key="3">
    <source>
        <dbReference type="ARBA" id="ARBA00022618"/>
    </source>
</evidence>
<proteinExistence type="inferred from homology"/>
<organism evidence="15 16">
    <name type="scientific">Arachnia rubra</name>
    <dbReference type="NCBI Taxonomy" id="1547448"/>
    <lineage>
        <taxon>Bacteria</taxon>
        <taxon>Bacillati</taxon>
        <taxon>Actinomycetota</taxon>
        <taxon>Actinomycetes</taxon>
        <taxon>Propionibacteriales</taxon>
        <taxon>Propionibacteriaceae</taxon>
        <taxon>Arachnia</taxon>
    </lineage>
</organism>
<keyword evidence="4 10" id="KW-0547">Nucleotide-binding</keyword>
<dbReference type="InterPro" id="IPR036615">
    <property type="entry name" value="Mur_ligase_C_dom_sf"/>
</dbReference>
<evidence type="ECO:0000313" key="15">
    <source>
        <dbReference type="EMBL" id="QUC09281.1"/>
    </source>
</evidence>
<dbReference type="HAMAP" id="MF_02019">
    <property type="entry name" value="MurF"/>
    <property type="match status" value="1"/>
</dbReference>
<evidence type="ECO:0000256" key="5">
    <source>
        <dbReference type="ARBA" id="ARBA00022840"/>
    </source>
</evidence>
<accession>A0ABX7Y942</accession>
<comment type="subcellular location">
    <subcellularLocation>
        <location evidence="10 11">Cytoplasm</location>
    </subcellularLocation>
</comment>
<evidence type="ECO:0000256" key="11">
    <source>
        <dbReference type="RuleBase" id="RU004136"/>
    </source>
</evidence>
<evidence type="ECO:0000313" key="16">
    <source>
        <dbReference type="Proteomes" id="UP000678513"/>
    </source>
</evidence>
<keyword evidence="3 10" id="KW-0132">Cell division</keyword>
<sequence length="478" mass="49110">MRARRLSELVDLMQPAAVEVVGEDAVAGPDVVIDNRVATPGSLFVAIPGARVDGHAYAREAAAAGAAAVLGNHVTDAGVAHVLVEDSVQGLSWLARGLVREARARGMVSLGVTGSSGKTSTKDLLAQVLEAKGPTVAPAGSQNNEIGVPLTACRVDDSTRFLVSEMGSRGVGHIEWLTSLVGLDVGVVLNIGRAHVGEFGGIEQTAQAKSEIIAGLQPNGWAVLNADDPACRAMREATAAQVAWFGEGDLPSGADLLVTARDVVCDEFSRAGFTLVASRDGESLSAPVALRVIGRHQVSNALAAAAAALAAGMTVTEVADALSGAEARSDWRMDLVRCSEDRIVLNDSYNANPDSMAAALRTAADLAARQRLRRPGARAVAVLGDMLELGPDTDRLHAEAGALAAELGIDEVIAVGEFAEIVAEAARGRGCQGRAATREEASLLELGPGDLLLVKGSRSVGLELVADAVVSRSGGVAQ</sequence>
<keyword evidence="7 10" id="KW-0573">Peptidoglycan synthesis</keyword>
<dbReference type="Gene3D" id="3.40.1190.10">
    <property type="entry name" value="Mur-like, catalytic domain"/>
    <property type="match status" value="1"/>
</dbReference>
<dbReference type="PANTHER" id="PTHR43024">
    <property type="entry name" value="UDP-N-ACETYLMURAMOYL-TRIPEPTIDE--D-ALANYL-D-ALANINE LIGASE"/>
    <property type="match status" value="1"/>
</dbReference>
<evidence type="ECO:0000256" key="8">
    <source>
        <dbReference type="ARBA" id="ARBA00023306"/>
    </source>
</evidence>
<dbReference type="NCBIfam" id="TIGR01143">
    <property type="entry name" value="murF"/>
    <property type="match status" value="1"/>
</dbReference>
<dbReference type="EC" id="6.3.2.10" evidence="10 11"/>
<dbReference type="GO" id="GO:0016874">
    <property type="term" value="F:ligase activity"/>
    <property type="evidence" value="ECO:0007669"/>
    <property type="project" value="UniProtKB-KW"/>
</dbReference>
<evidence type="ECO:0000256" key="4">
    <source>
        <dbReference type="ARBA" id="ARBA00022741"/>
    </source>
</evidence>
<comment type="similarity">
    <text evidence="10">Belongs to the MurCDEF family. MurF subfamily.</text>
</comment>
<feature type="binding site" evidence="10">
    <location>
        <begin position="114"/>
        <end position="120"/>
    </location>
    <ligand>
        <name>ATP</name>
        <dbReference type="ChEBI" id="CHEBI:30616"/>
    </ligand>
</feature>
<evidence type="ECO:0000256" key="10">
    <source>
        <dbReference type="HAMAP-Rule" id="MF_02019"/>
    </source>
</evidence>
<dbReference type="Pfam" id="PF02875">
    <property type="entry name" value="Mur_ligase_C"/>
    <property type="match status" value="1"/>
</dbReference>
<keyword evidence="16" id="KW-1185">Reference proteome</keyword>
<evidence type="ECO:0000256" key="1">
    <source>
        <dbReference type="ARBA" id="ARBA00022490"/>
    </source>
</evidence>
<gene>
    <name evidence="10" type="primary">murF</name>
    <name evidence="15" type="ORF">J5A65_06075</name>
</gene>
<reference evidence="15 16" key="1">
    <citation type="submission" date="2021-03" db="EMBL/GenBank/DDBJ databases">
        <title>Human Oral Microbial Genomes.</title>
        <authorList>
            <person name="Johnston C.D."/>
            <person name="Chen T."/>
            <person name="Dewhirst F.E."/>
        </authorList>
    </citation>
    <scope>NUCLEOTIDE SEQUENCE [LARGE SCALE GENOMIC DNA]</scope>
    <source>
        <strain evidence="15 16">DSMZ 100122</strain>
    </source>
</reference>
<feature type="domain" description="Mur ligase N-terminal catalytic" evidence="12">
    <location>
        <begin position="32"/>
        <end position="75"/>
    </location>
</feature>
<dbReference type="PANTHER" id="PTHR43024:SF1">
    <property type="entry name" value="UDP-N-ACETYLMURAMOYL-TRIPEPTIDE--D-ALANYL-D-ALANINE LIGASE"/>
    <property type="match status" value="1"/>
</dbReference>
<dbReference type="Pfam" id="PF08245">
    <property type="entry name" value="Mur_ligase_M"/>
    <property type="match status" value="1"/>
</dbReference>
<dbReference type="SUPFAM" id="SSF53623">
    <property type="entry name" value="MurD-like peptide ligases, catalytic domain"/>
    <property type="match status" value="1"/>
</dbReference>
<dbReference type="InterPro" id="IPR051046">
    <property type="entry name" value="MurCDEF_CellWall_CoF430Synth"/>
</dbReference>
<evidence type="ECO:0000256" key="7">
    <source>
        <dbReference type="ARBA" id="ARBA00022984"/>
    </source>
</evidence>
<keyword evidence="5 10" id="KW-0067">ATP-binding</keyword>
<evidence type="ECO:0000259" key="13">
    <source>
        <dbReference type="Pfam" id="PF02875"/>
    </source>
</evidence>
<keyword evidence="6 10" id="KW-0133">Cell shape</keyword>
<dbReference type="Gene3D" id="3.40.1390.10">
    <property type="entry name" value="MurE/MurF, N-terminal domain"/>
    <property type="match status" value="1"/>
</dbReference>
<dbReference type="RefSeq" id="WP_212326603.1">
    <property type="nucleotide sequence ID" value="NZ_AP024463.1"/>
</dbReference>
<dbReference type="Proteomes" id="UP000678513">
    <property type="component" value="Chromosome"/>
</dbReference>
<feature type="domain" description="Mur ligase C-terminal" evidence="13">
    <location>
        <begin position="332"/>
        <end position="458"/>
    </location>
</feature>
<keyword evidence="1 10" id="KW-0963">Cytoplasm</keyword>